<name>A0A7W0CL32_9ACTN</name>
<accession>A0A7W0CL32</accession>
<evidence type="ECO:0000313" key="2">
    <source>
        <dbReference type="EMBL" id="MBA2893133.1"/>
    </source>
</evidence>
<dbReference type="AlphaFoldDB" id="A0A7W0CL32"/>
<feature type="transmembrane region" description="Helical" evidence="1">
    <location>
        <begin position="59"/>
        <end position="77"/>
    </location>
</feature>
<keyword evidence="1" id="KW-1133">Transmembrane helix</keyword>
<feature type="transmembrane region" description="Helical" evidence="1">
    <location>
        <begin position="84"/>
        <end position="104"/>
    </location>
</feature>
<feature type="transmembrane region" description="Helical" evidence="1">
    <location>
        <begin position="116"/>
        <end position="141"/>
    </location>
</feature>
<keyword evidence="1" id="KW-0472">Membrane</keyword>
<evidence type="ECO:0000313" key="3">
    <source>
        <dbReference type="Proteomes" id="UP000530928"/>
    </source>
</evidence>
<comment type="caution">
    <text evidence="2">The sequence shown here is derived from an EMBL/GenBank/DDBJ whole genome shotgun (WGS) entry which is preliminary data.</text>
</comment>
<sequence length="149" mass="15192">MSIVRNSLAGIVTAVIVVAFGLFGGVLATRVGYLTVLSAVGAPYGLPGLRIMPLGETPWGLFLADVVAAVVLVVLVWRARRGFWGTWGVFVVAAVAANLLRAVAMSAALHSALGAYAGQLAGAVLAGLVWGLALGWIPALARAGINSSR</sequence>
<organism evidence="2 3">
    <name type="scientific">Nonomuraea soli</name>
    <dbReference type="NCBI Taxonomy" id="1032476"/>
    <lineage>
        <taxon>Bacteria</taxon>
        <taxon>Bacillati</taxon>
        <taxon>Actinomycetota</taxon>
        <taxon>Actinomycetes</taxon>
        <taxon>Streptosporangiales</taxon>
        <taxon>Streptosporangiaceae</taxon>
        <taxon>Nonomuraea</taxon>
    </lineage>
</organism>
<gene>
    <name evidence="2" type="ORF">HNR30_004487</name>
</gene>
<protein>
    <submittedName>
        <fullName evidence="2">Uncharacterized protein</fullName>
    </submittedName>
</protein>
<keyword evidence="3" id="KW-1185">Reference proteome</keyword>
<dbReference type="RefSeq" id="WP_181611827.1">
    <property type="nucleotide sequence ID" value="NZ_BAABAM010000003.1"/>
</dbReference>
<proteinExistence type="predicted"/>
<dbReference type="EMBL" id="JACDUR010000004">
    <property type="protein sequence ID" value="MBA2893133.1"/>
    <property type="molecule type" value="Genomic_DNA"/>
</dbReference>
<dbReference type="Proteomes" id="UP000530928">
    <property type="component" value="Unassembled WGS sequence"/>
</dbReference>
<keyword evidence="1" id="KW-0812">Transmembrane</keyword>
<reference evidence="2 3" key="1">
    <citation type="submission" date="2020-07" db="EMBL/GenBank/DDBJ databases">
        <title>Genomic Encyclopedia of Type Strains, Phase IV (KMG-IV): sequencing the most valuable type-strain genomes for metagenomic binning, comparative biology and taxonomic classification.</title>
        <authorList>
            <person name="Goeker M."/>
        </authorList>
    </citation>
    <scope>NUCLEOTIDE SEQUENCE [LARGE SCALE GENOMIC DNA]</scope>
    <source>
        <strain evidence="2 3">DSM 45533</strain>
    </source>
</reference>
<evidence type="ECO:0000256" key="1">
    <source>
        <dbReference type="SAM" id="Phobius"/>
    </source>
</evidence>